<name>A0A831ZJ75_9BACT</name>
<organism evidence="1">
    <name type="scientific">Desulfacinum infernum</name>
    <dbReference type="NCBI Taxonomy" id="35837"/>
    <lineage>
        <taxon>Bacteria</taxon>
        <taxon>Pseudomonadati</taxon>
        <taxon>Thermodesulfobacteriota</taxon>
        <taxon>Syntrophobacteria</taxon>
        <taxon>Syntrophobacterales</taxon>
        <taxon>Syntrophobacteraceae</taxon>
        <taxon>Desulfacinum</taxon>
    </lineage>
</organism>
<reference evidence="1" key="1">
    <citation type="journal article" date="2020" name="mSystems">
        <title>Genome- and Community-Level Interaction Insights into Carbon Utilization and Element Cycling Functions of Hydrothermarchaeota in Hydrothermal Sediment.</title>
        <authorList>
            <person name="Zhou Z."/>
            <person name="Liu Y."/>
            <person name="Xu W."/>
            <person name="Pan J."/>
            <person name="Luo Z.H."/>
            <person name="Li M."/>
        </authorList>
    </citation>
    <scope>NUCLEOTIDE SEQUENCE [LARGE SCALE GENOMIC DNA]</scope>
    <source>
        <strain evidence="1">SpSt-456</strain>
    </source>
</reference>
<gene>
    <name evidence="1" type="ORF">ENS06_03885</name>
</gene>
<dbReference type="AlphaFoldDB" id="A0A831ZJ75"/>
<comment type="caution">
    <text evidence="1">The sequence shown here is derived from an EMBL/GenBank/DDBJ whole genome shotgun (WGS) entry which is preliminary data.</text>
</comment>
<evidence type="ECO:0000313" key="1">
    <source>
        <dbReference type="EMBL" id="HFK96451.1"/>
    </source>
</evidence>
<accession>A0A831ZJ75</accession>
<dbReference type="EMBL" id="DSTK01000013">
    <property type="protein sequence ID" value="HFK96451.1"/>
    <property type="molecule type" value="Genomic_DNA"/>
</dbReference>
<protein>
    <submittedName>
        <fullName evidence="1">Uncharacterized protein</fullName>
    </submittedName>
</protein>
<sequence>MKAPEPSFAFLIDGKPVDDGALSRLLPTGLSEDAPKIAYADYFHAIAEALRVRAFEPICRSLHVLTGESFPPDRVREVHIDSVKHGALYHVAKVTVGAGGRWFSMAMNSAVHPTRRAALEREWATLQSLAATTAAPCVPKGLYLGEGMWRDATGEARPFWFFLARWFDGFHEWHLEKGEGGLAEIVRVWDGSAAGSVLTDEQASQLMEQAAYILTLALDRWDFRHIHPWHHAAGDFVVAVQGQAVAVRLVAARNLRVLVPPGPERHERLSAVAAFFFALTFRLRLDRDRGTGHVVWAPGRWLAAVVRGFLRGWTDGAPPHEDLSAEEILAALRAFDPSEWQAVGRLLADDLTVDPDEEPLLSRLVADHALDLHQSLRSADLFLRIAKDEHQ</sequence>
<proteinExistence type="predicted"/>